<evidence type="ECO:0000313" key="3">
    <source>
        <dbReference type="Proteomes" id="UP000824120"/>
    </source>
</evidence>
<accession>A0A9J5YK87</accession>
<feature type="region of interest" description="Disordered" evidence="1">
    <location>
        <begin position="37"/>
        <end position="70"/>
    </location>
</feature>
<organism evidence="2 3">
    <name type="scientific">Solanum commersonii</name>
    <name type="common">Commerson's wild potato</name>
    <name type="synonym">Commerson's nightshade</name>
    <dbReference type="NCBI Taxonomy" id="4109"/>
    <lineage>
        <taxon>Eukaryota</taxon>
        <taxon>Viridiplantae</taxon>
        <taxon>Streptophyta</taxon>
        <taxon>Embryophyta</taxon>
        <taxon>Tracheophyta</taxon>
        <taxon>Spermatophyta</taxon>
        <taxon>Magnoliopsida</taxon>
        <taxon>eudicotyledons</taxon>
        <taxon>Gunneridae</taxon>
        <taxon>Pentapetalae</taxon>
        <taxon>asterids</taxon>
        <taxon>lamiids</taxon>
        <taxon>Solanales</taxon>
        <taxon>Solanaceae</taxon>
        <taxon>Solanoideae</taxon>
        <taxon>Solaneae</taxon>
        <taxon>Solanum</taxon>
    </lineage>
</organism>
<evidence type="ECO:0000256" key="1">
    <source>
        <dbReference type="SAM" id="MobiDB-lite"/>
    </source>
</evidence>
<comment type="caution">
    <text evidence="2">The sequence shown here is derived from an EMBL/GenBank/DDBJ whole genome shotgun (WGS) entry which is preliminary data.</text>
</comment>
<name>A0A9J5YK87_SOLCO</name>
<proteinExistence type="predicted"/>
<keyword evidence="3" id="KW-1185">Reference proteome</keyword>
<sequence>MVDGHILSDTKLIVSKACPLLCTNILLQQRQISSNRIVGLNPKGSPSKNSRRPRQNPGRRGGLEIGKTPRGALPKILDGQGRAQAEEGGIPLVKPGRVHVFLGYRLPSIYHKFSGLGFLLMNHSSTYGLSPSSVLNSIGPLPDLFNALVPVIPAFCLFNWSLRARTFDCTRTNACIHLIVICACFRTLCPLTSACSFTNPLRARKARLACKIRQNNSLLEIVQLRQLLELHLAIGSVIFPSDNHTKSLQLKALNS</sequence>
<protein>
    <submittedName>
        <fullName evidence="2">Uncharacterized protein</fullName>
    </submittedName>
</protein>
<dbReference type="AlphaFoldDB" id="A0A9J5YK87"/>
<evidence type="ECO:0000313" key="2">
    <source>
        <dbReference type="EMBL" id="KAG5600753.1"/>
    </source>
</evidence>
<gene>
    <name evidence="2" type="ORF">H5410_032123</name>
</gene>
<reference evidence="2 3" key="1">
    <citation type="submission" date="2020-09" db="EMBL/GenBank/DDBJ databases">
        <title>De no assembly of potato wild relative species, Solanum commersonii.</title>
        <authorList>
            <person name="Cho K."/>
        </authorList>
    </citation>
    <scope>NUCLEOTIDE SEQUENCE [LARGE SCALE GENOMIC DNA]</scope>
    <source>
        <strain evidence="2">LZ3.2</strain>
        <tissue evidence="2">Leaf</tissue>
    </source>
</reference>
<dbReference type="EMBL" id="JACXVP010000006">
    <property type="protein sequence ID" value="KAG5600753.1"/>
    <property type="molecule type" value="Genomic_DNA"/>
</dbReference>
<dbReference type="Proteomes" id="UP000824120">
    <property type="component" value="Chromosome 6"/>
</dbReference>